<protein>
    <submittedName>
        <fullName evidence="1">Uncharacterized protein</fullName>
    </submittedName>
</protein>
<sequence length="54" mass="6300">MTARVNVIRSENPTEFCRHPRGLFVAIALTPSIWFVHSHHKIPSRFHQAIQIHD</sequence>
<comment type="caution">
    <text evidence="1">The sequence shown here is derived from an EMBL/GenBank/DDBJ whole genome shotgun (WGS) entry which is preliminary data.</text>
</comment>
<evidence type="ECO:0000313" key="1">
    <source>
        <dbReference type="EMBL" id="EGF29894.1"/>
    </source>
</evidence>
<evidence type="ECO:0000313" key="2">
    <source>
        <dbReference type="Proteomes" id="UP000006222"/>
    </source>
</evidence>
<dbReference type="AlphaFoldDB" id="F2AKB7"/>
<accession>F2AKB7</accession>
<dbReference type="EMBL" id="AFAR01000003">
    <property type="protein sequence ID" value="EGF29894.1"/>
    <property type="molecule type" value="Genomic_DNA"/>
</dbReference>
<name>F2AKB7_RHOBT</name>
<gene>
    <name evidence="1" type="ORF">RBWH47_02236</name>
</gene>
<organism evidence="1 2">
    <name type="scientific">Rhodopirellula baltica WH47</name>
    <dbReference type="NCBI Taxonomy" id="991778"/>
    <lineage>
        <taxon>Bacteria</taxon>
        <taxon>Pseudomonadati</taxon>
        <taxon>Planctomycetota</taxon>
        <taxon>Planctomycetia</taxon>
        <taxon>Pirellulales</taxon>
        <taxon>Pirellulaceae</taxon>
        <taxon>Rhodopirellula</taxon>
    </lineage>
</organism>
<dbReference type="PATRIC" id="fig|991778.3.peg.89"/>
<reference evidence="1 2" key="1">
    <citation type="journal article" date="2013" name="Mar. Genomics">
        <title>Expression of sulfatases in Rhodopirellula baltica and the diversity of sulfatases in the genus Rhodopirellula.</title>
        <authorList>
            <person name="Wegner C.E."/>
            <person name="Richter-Heitmann T."/>
            <person name="Klindworth A."/>
            <person name="Klockow C."/>
            <person name="Richter M."/>
            <person name="Achstetter T."/>
            <person name="Glockner F.O."/>
            <person name="Harder J."/>
        </authorList>
    </citation>
    <scope>NUCLEOTIDE SEQUENCE [LARGE SCALE GENOMIC DNA]</scope>
    <source>
        <strain evidence="1 2">WH47</strain>
    </source>
</reference>
<proteinExistence type="predicted"/>
<dbReference type="Proteomes" id="UP000006222">
    <property type="component" value="Unassembled WGS sequence"/>
</dbReference>